<evidence type="ECO:0000256" key="3">
    <source>
        <dbReference type="ARBA" id="ARBA00022692"/>
    </source>
</evidence>
<keyword evidence="8" id="KW-1185">Reference proteome</keyword>
<dbReference type="Pfam" id="PF01943">
    <property type="entry name" value="Polysacc_synt"/>
    <property type="match status" value="1"/>
</dbReference>
<evidence type="ECO:0000256" key="5">
    <source>
        <dbReference type="ARBA" id="ARBA00023136"/>
    </source>
</evidence>
<dbReference type="PANTHER" id="PTHR30250">
    <property type="entry name" value="PST FAMILY PREDICTED COLANIC ACID TRANSPORTER"/>
    <property type="match status" value="1"/>
</dbReference>
<evidence type="ECO:0000313" key="8">
    <source>
        <dbReference type="Proteomes" id="UP000183257"/>
    </source>
</evidence>
<dbReference type="OrthoDB" id="9814608at2"/>
<feature type="transmembrane region" description="Helical" evidence="6">
    <location>
        <begin position="79"/>
        <end position="100"/>
    </location>
</feature>
<gene>
    <name evidence="7" type="ORF">SAMN05660313_02538</name>
</gene>
<feature type="transmembrane region" description="Helical" evidence="6">
    <location>
        <begin position="187"/>
        <end position="208"/>
    </location>
</feature>
<name>A0A1K1QCM8_9FLAO</name>
<proteinExistence type="predicted"/>
<comment type="subcellular location">
    <subcellularLocation>
        <location evidence="1">Cell membrane</location>
        <topology evidence="1">Multi-pass membrane protein</topology>
    </subcellularLocation>
</comment>
<dbReference type="PANTHER" id="PTHR30250:SF11">
    <property type="entry name" value="O-ANTIGEN TRANSPORTER-RELATED"/>
    <property type="match status" value="1"/>
</dbReference>
<dbReference type="InterPro" id="IPR050833">
    <property type="entry name" value="Poly_Biosynth_Transport"/>
</dbReference>
<keyword evidence="5 6" id="KW-0472">Membrane</keyword>
<feature type="transmembrane region" description="Helical" evidence="6">
    <location>
        <begin position="457"/>
        <end position="474"/>
    </location>
</feature>
<feature type="transmembrane region" description="Helical" evidence="6">
    <location>
        <begin position="375"/>
        <end position="394"/>
    </location>
</feature>
<reference evidence="8" key="1">
    <citation type="submission" date="2016-11" db="EMBL/GenBank/DDBJ databases">
        <authorList>
            <person name="Varghese N."/>
            <person name="Submissions S."/>
        </authorList>
    </citation>
    <scope>NUCLEOTIDE SEQUENCE [LARGE SCALE GENOMIC DNA]</scope>
    <source>
        <strain evidence="8">DSM 24786</strain>
    </source>
</reference>
<feature type="transmembrane region" description="Helical" evidence="6">
    <location>
        <begin position="115"/>
        <end position="135"/>
    </location>
</feature>
<evidence type="ECO:0000256" key="2">
    <source>
        <dbReference type="ARBA" id="ARBA00022475"/>
    </source>
</evidence>
<evidence type="ECO:0000256" key="4">
    <source>
        <dbReference type="ARBA" id="ARBA00022989"/>
    </source>
</evidence>
<feature type="transmembrane region" description="Helical" evidence="6">
    <location>
        <begin position="147"/>
        <end position="167"/>
    </location>
</feature>
<dbReference type="EMBL" id="FPIY01000003">
    <property type="protein sequence ID" value="SFW56974.1"/>
    <property type="molecule type" value="Genomic_DNA"/>
</dbReference>
<dbReference type="GO" id="GO:0005886">
    <property type="term" value="C:plasma membrane"/>
    <property type="evidence" value="ECO:0007669"/>
    <property type="project" value="UniProtKB-SubCell"/>
</dbReference>
<dbReference type="InterPro" id="IPR002797">
    <property type="entry name" value="Polysacc_synth"/>
</dbReference>
<feature type="transmembrane region" description="Helical" evidence="6">
    <location>
        <begin position="229"/>
        <end position="246"/>
    </location>
</feature>
<dbReference type="RefSeq" id="WP_072304164.1">
    <property type="nucleotide sequence ID" value="NZ_FPIY01000003.1"/>
</dbReference>
<organism evidence="7 8">
    <name type="scientific">Cellulophaga fucicola</name>
    <dbReference type="NCBI Taxonomy" id="76595"/>
    <lineage>
        <taxon>Bacteria</taxon>
        <taxon>Pseudomonadati</taxon>
        <taxon>Bacteroidota</taxon>
        <taxon>Flavobacteriia</taxon>
        <taxon>Flavobacteriales</taxon>
        <taxon>Flavobacteriaceae</taxon>
        <taxon>Cellulophaga</taxon>
    </lineage>
</organism>
<sequence>MNPFKKLFKQTFVYGLATVLPRMLSFMLVPLYTDVMAPGLYGEVALIFSWFAIFNVFLAYGMETAFFRFYHKSNEKDKVVSTSLISIAVSTAVFFVLALFLEGTLLSFTGISEEYITYAIYILTLDALVIIPFAWLRATEKPMKYAIIKIANICINLGLNLFFLLLLPKLVGDATDSIFASIYKEDFQISYIFISNLIASAVTLLLTLNLYIKNKYVFDKALWRSMMKYATPVLVAGIAFTINEVFDKILLEWMLPEDIASAEMGKYAACYKLALFMTLFATAFRMGIEPFFFSHSNSKNPQKTYAQITNYFVILGSVILLAVVVFADVLKVLFVKNSDYWEAMKVVPLIVLANFFLGIYHNLSVWYKVTDKTRYGAFISVIGAVVTIVINLVLISTLSYMASAIATVFAYGIMMVLSYWFGKKNYPIPYNMRKIIFYFTLSVVFSILSFYIFNRNLWVGCSLLLVFLGLVYKMENEVLRKIIKKK</sequence>
<evidence type="ECO:0000313" key="7">
    <source>
        <dbReference type="EMBL" id="SFW56974.1"/>
    </source>
</evidence>
<feature type="transmembrane region" description="Helical" evidence="6">
    <location>
        <begin position="44"/>
        <end position="67"/>
    </location>
</feature>
<protein>
    <submittedName>
        <fullName evidence="7">Membrane protein involved in the export of O-antigen and teichoic acid</fullName>
    </submittedName>
</protein>
<keyword evidence="4 6" id="KW-1133">Transmembrane helix</keyword>
<feature type="transmembrane region" description="Helical" evidence="6">
    <location>
        <begin position="266"/>
        <end position="288"/>
    </location>
</feature>
<feature type="transmembrane region" description="Helical" evidence="6">
    <location>
        <begin position="346"/>
        <end position="363"/>
    </location>
</feature>
<evidence type="ECO:0000256" key="6">
    <source>
        <dbReference type="SAM" id="Phobius"/>
    </source>
</evidence>
<feature type="transmembrane region" description="Helical" evidence="6">
    <location>
        <begin position="308"/>
        <end position="334"/>
    </location>
</feature>
<feature type="transmembrane region" description="Helical" evidence="6">
    <location>
        <begin position="12"/>
        <end position="32"/>
    </location>
</feature>
<dbReference type="STRING" id="76595.SAMN05660313_02538"/>
<keyword evidence="2" id="KW-1003">Cell membrane</keyword>
<keyword evidence="3 6" id="KW-0812">Transmembrane</keyword>
<dbReference type="AlphaFoldDB" id="A0A1K1QCM8"/>
<feature type="transmembrane region" description="Helical" evidence="6">
    <location>
        <begin position="400"/>
        <end position="422"/>
    </location>
</feature>
<evidence type="ECO:0000256" key="1">
    <source>
        <dbReference type="ARBA" id="ARBA00004651"/>
    </source>
</evidence>
<dbReference type="Proteomes" id="UP000183257">
    <property type="component" value="Unassembled WGS sequence"/>
</dbReference>
<feature type="transmembrane region" description="Helical" evidence="6">
    <location>
        <begin position="434"/>
        <end position="451"/>
    </location>
</feature>
<accession>A0A1K1QCM8</accession>